<proteinExistence type="predicted"/>
<name>A0A0B7JT75_BIOOC</name>
<dbReference type="PANTHER" id="PTHR47785">
    <property type="entry name" value="ZN(II)2CYS6 TRANSCRIPTION FACTOR (EUROFUNG)-RELATED-RELATED"/>
    <property type="match status" value="1"/>
</dbReference>
<keyword evidence="1" id="KW-0539">Nucleus</keyword>
<accession>A0A0B7JT75</accession>
<dbReference type="GO" id="GO:0008270">
    <property type="term" value="F:zinc ion binding"/>
    <property type="evidence" value="ECO:0007669"/>
    <property type="project" value="InterPro"/>
</dbReference>
<dbReference type="Pfam" id="PF04082">
    <property type="entry name" value="Fungal_trans"/>
    <property type="match status" value="1"/>
</dbReference>
<sequence length="573" mass="65587">MGRDVSMVTSNSQEFWTVLRNTQAQLIKGKTAKPFTSFPCPPPFGVDSALPGRSPWKRFSSVQTPEEVLGPPSAHRNAEGSRFTFSALRPEAILRWPTLRSVVPVELLEIDSFPLSSDHEKPRHGSQGPTTTEGPGIRDEDFIPLCSKFLEQVHPRNPVLDEAELRRQAQTATEYGLQYDSSSCIVLLACALAAYTKPWPKPNDFPIPPSDEQFQTQTVEDLGKAKAYYLAAQKRFGLLGRSIQDIQCLFFAHIFEKSMLRPLEAWFYLQQAATRLEALLLRGGERAWPSFQGPPPKDYHLEQRLFWSCFRSESELFLELGLQPSGLDSFSYPEAFPRLPDELSSPTTNNSTPPSEFPYDQQHINEMGWSYYLAEISARRMIDETLHLWYRKGETYWMKNPTHLIEQYHECQLQVSSWHEHLPPAVQFHDDENPVTQFASALQGRAQIWREYILRPIVYYALHHDRDMSVPSEIRDLSNKAIDLCARMVHRFLFHTRHGGSWFVVRNCFAYSTIIIAAALNPDRIDVPSEWRSLIQTTIRTLKHWGEGAGDVAQMAGTLEFMYYQACVQIDTA</sequence>
<evidence type="ECO:0000313" key="4">
    <source>
        <dbReference type="EMBL" id="CEO46487.1"/>
    </source>
</evidence>
<dbReference type="GO" id="GO:0003677">
    <property type="term" value="F:DNA binding"/>
    <property type="evidence" value="ECO:0007669"/>
    <property type="project" value="InterPro"/>
</dbReference>
<protein>
    <recommendedName>
        <fullName evidence="3">Xylanolytic transcriptional activator regulatory domain-containing protein</fullName>
    </recommendedName>
</protein>
<dbReference type="InterPro" id="IPR007219">
    <property type="entry name" value="XnlR_reg_dom"/>
</dbReference>
<evidence type="ECO:0000256" key="1">
    <source>
        <dbReference type="ARBA" id="ARBA00023242"/>
    </source>
</evidence>
<dbReference type="EMBL" id="CDPU01000005">
    <property type="protein sequence ID" value="CEO46487.1"/>
    <property type="molecule type" value="Genomic_DNA"/>
</dbReference>
<gene>
    <name evidence="4" type="ORF">BN869_000002542_1</name>
</gene>
<dbReference type="CDD" id="cd12148">
    <property type="entry name" value="fungal_TF_MHR"/>
    <property type="match status" value="1"/>
</dbReference>
<dbReference type="InterPro" id="IPR053181">
    <property type="entry name" value="EcdB-like_regulator"/>
</dbReference>
<evidence type="ECO:0000256" key="2">
    <source>
        <dbReference type="SAM" id="MobiDB-lite"/>
    </source>
</evidence>
<feature type="region of interest" description="Disordered" evidence="2">
    <location>
        <begin position="116"/>
        <end position="137"/>
    </location>
</feature>
<reference evidence="4" key="1">
    <citation type="submission" date="2015-01" db="EMBL/GenBank/DDBJ databases">
        <authorList>
            <person name="Durling Mikael"/>
        </authorList>
    </citation>
    <scope>NUCLEOTIDE SEQUENCE</scope>
</reference>
<organism evidence="4">
    <name type="scientific">Bionectria ochroleuca</name>
    <name type="common">Gliocladium roseum</name>
    <dbReference type="NCBI Taxonomy" id="29856"/>
    <lineage>
        <taxon>Eukaryota</taxon>
        <taxon>Fungi</taxon>
        <taxon>Dikarya</taxon>
        <taxon>Ascomycota</taxon>
        <taxon>Pezizomycotina</taxon>
        <taxon>Sordariomycetes</taxon>
        <taxon>Hypocreomycetidae</taxon>
        <taxon>Hypocreales</taxon>
        <taxon>Bionectriaceae</taxon>
        <taxon>Clonostachys</taxon>
    </lineage>
</organism>
<feature type="domain" description="Xylanolytic transcriptional activator regulatory" evidence="3">
    <location>
        <begin position="148"/>
        <end position="377"/>
    </location>
</feature>
<evidence type="ECO:0000259" key="3">
    <source>
        <dbReference type="Pfam" id="PF04082"/>
    </source>
</evidence>
<dbReference type="PANTHER" id="PTHR47785:SF5">
    <property type="entry name" value="ZN(II)2CYS6 TRANSCRIPTION FACTOR (EUROFUNG)"/>
    <property type="match status" value="1"/>
</dbReference>
<dbReference type="GO" id="GO:0006351">
    <property type="term" value="P:DNA-templated transcription"/>
    <property type="evidence" value="ECO:0007669"/>
    <property type="project" value="InterPro"/>
</dbReference>
<dbReference type="AlphaFoldDB" id="A0A0B7JT75"/>